<evidence type="ECO:0008006" key="5">
    <source>
        <dbReference type="Google" id="ProtNLM"/>
    </source>
</evidence>
<accession>A0A1G2S9J3</accession>
<comment type="caution">
    <text evidence="3">The sequence shown here is derived from an EMBL/GenBank/DDBJ whole genome shotgun (WGS) entry which is preliminary data.</text>
</comment>
<evidence type="ECO:0000256" key="2">
    <source>
        <dbReference type="SAM" id="Phobius"/>
    </source>
</evidence>
<dbReference type="AlphaFoldDB" id="A0A1G2S9J3"/>
<feature type="transmembrane region" description="Helical" evidence="2">
    <location>
        <begin position="67"/>
        <end position="86"/>
    </location>
</feature>
<keyword evidence="2" id="KW-0472">Membrane</keyword>
<gene>
    <name evidence="3" type="ORF">A3D51_01450</name>
</gene>
<organism evidence="3 4">
    <name type="scientific">Candidatus Yonathbacteria bacterium RIFCSPHIGHO2_02_FULL_44_14</name>
    <dbReference type="NCBI Taxonomy" id="1802724"/>
    <lineage>
        <taxon>Bacteria</taxon>
        <taxon>Candidatus Yonathiibacteriota</taxon>
    </lineage>
</organism>
<evidence type="ECO:0000313" key="4">
    <source>
        <dbReference type="Proteomes" id="UP000179118"/>
    </source>
</evidence>
<keyword evidence="2" id="KW-0812">Transmembrane</keyword>
<sequence>MQDDVKSKISELEKELYSKNFKTHRVEDVLPHKEAAEAPSWNIEEDKASLLQDEAAILKHHLKMKKFVQLSIGFFILAVAVAAFIWSRGSNIVSGENILIDISAPVAAAGGEPFETKFAITNNNKVSIEAATLFVEYPIGFYSAVNSVELPRISKNLGIITSGQTISETVNALLYGEENTSKEVLVTLEYRMSGSNAILKKTTTYSIRISSSPVNIKLSMPKEASSGQEIEIAVDVASNSKDSISALVVEATYPIGFTFQSASPAPMYGNNVWRISGLNPQEKRTIKIHGVVEGQESEEKVVKISVGKESPKDERIIGTVYNAAIESSVITKPFLALDLAVNGNKSLNSAMSLNKSVRVDVLWQSNNPVRVTDAVIEVKLKGEVLDRYSLYASGGGYYRSIDNTIVWEKTGSQELAVIDPGEKGSVSFSFSPIALGVGSDRLIKNPQIFFEVRARTGKVNDANAPVGIAAFMTRSVKFETDLRLGAKGLYFSGPFKNTGPIPPQADKETTYTITLSARNLVNNVSNTQVKTTLPIYVKWLGVVSPEGEDLTFNENAGEVIWNVGRIPAGGSRDASFQISLLPSISHINRSPLLTGDINIIAMDDFTKTEVRDKKPPVTTYISSDPQFGPNDANVVN</sequence>
<dbReference type="EMBL" id="MHUT01000004">
    <property type="protein sequence ID" value="OHA81736.1"/>
    <property type="molecule type" value="Genomic_DNA"/>
</dbReference>
<proteinExistence type="predicted"/>
<dbReference type="Gene3D" id="2.60.40.1170">
    <property type="entry name" value="Mu homology domain, subdomain B"/>
    <property type="match status" value="1"/>
</dbReference>
<feature type="region of interest" description="Disordered" evidence="1">
    <location>
        <begin position="616"/>
        <end position="636"/>
    </location>
</feature>
<name>A0A1G2S9J3_9BACT</name>
<dbReference type="Proteomes" id="UP000179118">
    <property type="component" value="Unassembled WGS sequence"/>
</dbReference>
<protein>
    <recommendedName>
        <fullName evidence="5">DUF11 domain-containing protein</fullName>
    </recommendedName>
</protein>
<reference evidence="3 4" key="1">
    <citation type="journal article" date="2016" name="Nat. Commun.">
        <title>Thousands of microbial genomes shed light on interconnected biogeochemical processes in an aquifer system.</title>
        <authorList>
            <person name="Anantharaman K."/>
            <person name="Brown C.T."/>
            <person name="Hug L.A."/>
            <person name="Sharon I."/>
            <person name="Castelle C.J."/>
            <person name="Probst A.J."/>
            <person name="Thomas B.C."/>
            <person name="Singh A."/>
            <person name="Wilkins M.J."/>
            <person name="Karaoz U."/>
            <person name="Brodie E.L."/>
            <person name="Williams K.H."/>
            <person name="Hubbard S.S."/>
            <person name="Banfield J.F."/>
        </authorList>
    </citation>
    <scope>NUCLEOTIDE SEQUENCE [LARGE SCALE GENOMIC DNA]</scope>
</reference>
<keyword evidence="2" id="KW-1133">Transmembrane helix</keyword>
<evidence type="ECO:0000256" key="1">
    <source>
        <dbReference type="SAM" id="MobiDB-lite"/>
    </source>
</evidence>
<evidence type="ECO:0000313" key="3">
    <source>
        <dbReference type="EMBL" id="OHA81736.1"/>
    </source>
</evidence>